<keyword evidence="8 11" id="KW-0472">Membrane</keyword>
<accession>A8AAJ3</accession>
<keyword evidence="1 11" id="KW-1003">Cell membrane</keyword>
<dbReference type="PANTHER" id="PTHR39650:SF1">
    <property type="entry name" value="CDP-ARCHAEOL SYNTHASE"/>
    <property type="match status" value="1"/>
</dbReference>
<dbReference type="GO" id="GO:0046474">
    <property type="term" value="P:glycerophospholipid biosynthetic process"/>
    <property type="evidence" value="ECO:0007669"/>
    <property type="project" value="UniProtKB-UniRule"/>
</dbReference>
<dbReference type="GO" id="GO:0005886">
    <property type="term" value="C:plasma membrane"/>
    <property type="evidence" value="ECO:0007669"/>
    <property type="project" value="UniProtKB-SubCell"/>
</dbReference>
<evidence type="ECO:0000256" key="5">
    <source>
        <dbReference type="ARBA" id="ARBA00022842"/>
    </source>
</evidence>
<keyword evidence="5 11" id="KW-0460">Magnesium</keyword>
<reference evidence="12 13" key="1">
    <citation type="journal article" date="2008" name="Genome Biol.">
        <title>A genomic analysis of the archaeal system Ignicoccus hospitalis-Nanoarchaeum equitans.</title>
        <authorList>
            <person name="Podar M."/>
            <person name="Anderson I."/>
            <person name="Makarova K.S."/>
            <person name="Elkins J.G."/>
            <person name="Ivanova N."/>
            <person name="Wall M.A."/>
            <person name="Lykidis A."/>
            <person name="Mavromatis K."/>
            <person name="Sun H."/>
            <person name="Hudson M.E."/>
            <person name="Chen W."/>
            <person name="Deciu C."/>
            <person name="Hutchison D."/>
            <person name="Eads J.R."/>
            <person name="Anderson A."/>
            <person name="Fernandes F."/>
            <person name="Szeto E."/>
            <person name="Lapidus A."/>
            <person name="Kyrpides N.C."/>
            <person name="Saier M.H.Jr."/>
            <person name="Richardson P.M."/>
            <person name="Rachel R."/>
            <person name="Huber H."/>
            <person name="Eisen J.A."/>
            <person name="Koonin E.V."/>
            <person name="Keller M."/>
            <person name="Stetter K.O."/>
        </authorList>
    </citation>
    <scope>NUCLEOTIDE SEQUENCE [LARGE SCALE GENOMIC DNA]</scope>
    <source>
        <strain evidence="13">KIN4/I / DSM 18386 / JCM 14125</strain>
    </source>
</reference>
<comment type="similarity">
    <text evidence="11">Belongs to the CDP-archaeol synthase family.</text>
</comment>
<evidence type="ECO:0000256" key="11">
    <source>
        <dbReference type="HAMAP-Rule" id="MF_01117"/>
    </source>
</evidence>
<dbReference type="GeneID" id="5562669"/>
<evidence type="ECO:0000256" key="9">
    <source>
        <dbReference type="ARBA" id="ARBA00023209"/>
    </source>
</evidence>
<dbReference type="GO" id="GO:0043338">
    <property type="term" value="F:CDP-2,3-bis-(O-geranylgeranyl)-sn-glycerol synthase activity"/>
    <property type="evidence" value="ECO:0007669"/>
    <property type="project" value="UniProtKB-EC"/>
</dbReference>
<keyword evidence="7 11" id="KW-0443">Lipid metabolism</keyword>
<evidence type="ECO:0000256" key="3">
    <source>
        <dbReference type="ARBA" id="ARBA00022679"/>
    </source>
</evidence>
<feature type="transmembrane region" description="Helical" evidence="11">
    <location>
        <begin position="6"/>
        <end position="32"/>
    </location>
</feature>
<comment type="pathway">
    <text evidence="11">Membrane lipid metabolism; glycerophospholipid metabolism.</text>
</comment>
<dbReference type="PhylomeDB" id="A8AAJ3"/>
<dbReference type="InterPro" id="IPR032690">
    <property type="entry name" value="CarS"/>
</dbReference>
<dbReference type="InterPro" id="IPR002726">
    <property type="entry name" value="CarS_archaea"/>
</dbReference>
<evidence type="ECO:0000256" key="6">
    <source>
        <dbReference type="ARBA" id="ARBA00022989"/>
    </source>
</evidence>
<comment type="catalytic activity">
    <reaction evidence="11">
        <text>2,3-bis-O-(geranylgeranyl)-sn-glycerol 1-phosphate + CTP + H(+) = CDP-2,3-bis-O-(geranylgeranyl)-sn-glycerol + diphosphate</text>
        <dbReference type="Rhea" id="RHEA:25690"/>
        <dbReference type="ChEBI" id="CHEBI:15378"/>
        <dbReference type="ChEBI" id="CHEBI:33019"/>
        <dbReference type="ChEBI" id="CHEBI:37563"/>
        <dbReference type="ChEBI" id="CHEBI:58837"/>
        <dbReference type="ChEBI" id="CHEBI:58838"/>
        <dbReference type="EC" id="2.7.7.67"/>
    </reaction>
</comment>
<evidence type="ECO:0000256" key="2">
    <source>
        <dbReference type="ARBA" id="ARBA00022516"/>
    </source>
</evidence>
<comment type="function">
    <text evidence="11">Catalyzes the formation of CDP-2,3-bis-(O-geranylgeranyl)-sn-glycerol (CDP-archaeol) from 2,3-bis-(O-geranylgeranyl)-sn-glycerol 1-phosphate (DGGGP) and CTP. This reaction is the third ether-bond-formation step in the biosynthesis of archaeal membrane lipids.</text>
</comment>
<protein>
    <recommendedName>
        <fullName evidence="11">CDP-archaeol synthase</fullName>
        <ecNumber evidence="11">2.7.7.67</ecNumber>
    </recommendedName>
    <alternativeName>
        <fullName evidence="11">CDP-2,3-bis-(O-geranylgeranyl)-sn-glycerol synthase</fullName>
    </alternativeName>
</protein>
<dbReference type="eggNOG" id="arCOG04106">
    <property type="taxonomic scope" value="Archaea"/>
</dbReference>
<dbReference type="PANTHER" id="PTHR39650">
    <property type="entry name" value="CDP-ARCHAEOL SYNTHASE"/>
    <property type="match status" value="1"/>
</dbReference>
<dbReference type="UniPathway" id="UPA00940"/>
<gene>
    <name evidence="11" type="primary">carS</name>
    <name evidence="12" type="ordered locus">Igni_0763</name>
</gene>
<evidence type="ECO:0000313" key="12">
    <source>
        <dbReference type="EMBL" id="ABU81945.1"/>
    </source>
</evidence>
<dbReference type="EC" id="2.7.7.67" evidence="11"/>
<dbReference type="EMBL" id="CP000816">
    <property type="protein sequence ID" value="ABU81945.1"/>
    <property type="molecule type" value="Genomic_DNA"/>
</dbReference>
<keyword evidence="4 11" id="KW-0812">Transmembrane</keyword>
<dbReference type="RefSeq" id="WP_012122909.1">
    <property type="nucleotide sequence ID" value="NC_009776.1"/>
</dbReference>
<feature type="transmembrane region" description="Helical" evidence="11">
    <location>
        <begin position="82"/>
        <end position="103"/>
    </location>
</feature>
<comment type="cofactor">
    <cofactor evidence="11">
        <name>Mg(2+)</name>
        <dbReference type="ChEBI" id="CHEBI:18420"/>
    </cofactor>
</comment>
<keyword evidence="3 11" id="KW-0808">Transferase</keyword>
<comment type="subcellular location">
    <subcellularLocation>
        <location evidence="11">Cell membrane</location>
        <topology evidence="11">Multi-pass membrane protein</topology>
    </subcellularLocation>
</comment>
<sequence length="171" mass="18875">MDYLNAIVQVITYLVMYYAPAMVANASPVFVGRGTPLDFGKRFWDGRRLLGDGKTWEGLMVGMLFGSTIACAESVLLDSPALYVYGLMAVLGALIGDIVSSFFKRRIGLERGAPLPLVDQLDFYVGATAFMIAVGWKPEWKLVALGAIIIVILHKLTNLIAYYLHLKDVPW</sequence>
<feature type="transmembrane region" description="Helical" evidence="11">
    <location>
        <begin position="142"/>
        <end position="164"/>
    </location>
</feature>
<dbReference type="HOGENOM" id="CLU_105710_0_0_2"/>
<dbReference type="AlphaFoldDB" id="A8AAJ3"/>
<dbReference type="HAMAP" id="MF_01117">
    <property type="entry name" value="CDP_archaeol_synth"/>
    <property type="match status" value="1"/>
</dbReference>
<proteinExistence type="inferred from homology"/>
<dbReference type="NCBIfam" id="NF003114">
    <property type="entry name" value="PRK04032.1"/>
    <property type="match status" value="1"/>
</dbReference>
<keyword evidence="9 11" id="KW-0594">Phospholipid biosynthesis</keyword>
<name>A8AAJ3_IGNH4</name>
<dbReference type="KEGG" id="iho:Igni_0763"/>
<keyword evidence="10 11" id="KW-1208">Phospholipid metabolism</keyword>
<feature type="transmembrane region" description="Helical" evidence="11">
    <location>
        <begin position="56"/>
        <end position="76"/>
    </location>
</feature>
<keyword evidence="13" id="KW-1185">Reference proteome</keyword>
<evidence type="ECO:0000256" key="8">
    <source>
        <dbReference type="ARBA" id="ARBA00023136"/>
    </source>
</evidence>
<dbReference type="Proteomes" id="UP000000262">
    <property type="component" value="Chromosome"/>
</dbReference>
<evidence type="ECO:0000256" key="4">
    <source>
        <dbReference type="ARBA" id="ARBA00022692"/>
    </source>
</evidence>
<dbReference type="STRING" id="453591.Igni_0763"/>
<evidence type="ECO:0000313" key="13">
    <source>
        <dbReference type="Proteomes" id="UP000000262"/>
    </source>
</evidence>
<keyword evidence="2 11" id="KW-0444">Lipid biosynthesis</keyword>
<dbReference type="Pfam" id="PF01864">
    <property type="entry name" value="CarS-like"/>
    <property type="match status" value="1"/>
</dbReference>
<evidence type="ECO:0000256" key="1">
    <source>
        <dbReference type="ARBA" id="ARBA00022475"/>
    </source>
</evidence>
<evidence type="ECO:0000256" key="7">
    <source>
        <dbReference type="ARBA" id="ARBA00023098"/>
    </source>
</evidence>
<evidence type="ECO:0000256" key="10">
    <source>
        <dbReference type="ARBA" id="ARBA00023264"/>
    </source>
</evidence>
<keyword evidence="6 11" id="KW-1133">Transmembrane helix</keyword>
<organism evidence="12 13">
    <name type="scientific">Ignicoccus hospitalis (strain KIN4/I / DSM 18386 / JCM 14125)</name>
    <dbReference type="NCBI Taxonomy" id="453591"/>
    <lineage>
        <taxon>Archaea</taxon>
        <taxon>Thermoproteota</taxon>
        <taxon>Thermoprotei</taxon>
        <taxon>Desulfurococcales</taxon>
        <taxon>Desulfurococcaceae</taxon>
        <taxon>Ignicoccus</taxon>
    </lineage>
</organism>